<name>A0A1M6E0C9_9CLOT</name>
<gene>
    <name evidence="1" type="ORF">SAMN02745941_04343</name>
</gene>
<dbReference type="EMBL" id="FQXU01000020">
    <property type="protein sequence ID" value="SHI78728.1"/>
    <property type="molecule type" value="Genomic_DNA"/>
</dbReference>
<protein>
    <recommendedName>
        <fullName evidence="3">Phage exported protein</fullName>
    </recommendedName>
</protein>
<accession>A0A1M6E0C9</accession>
<evidence type="ECO:0000313" key="1">
    <source>
        <dbReference type="EMBL" id="SHI78728.1"/>
    </source>
</evidence>
<dbReference type="Proteomes" id="UP000184241">
    <property type="component" value="Unassembled WGS sequence"/>
</dbReference>
<dbReference type="AlphaFoldDB" id="A0A1M6E0C9"/>
<reference evidence="1 2" key="1">
    <citation type="submission" date="2016-11" db="EMBL/GenBank/DDBJ databases">
        <authorList>
            <person name="Jaros S."/>
            <person name="Januszkiewicz K."/>
            <person name="Wedrychowicz H."/>
        </authorList>
    </citation>
    <scope>NUCLEOTIDE SEQUENCE [LARGE SCALE GENOMIC DNA]</scope>
    <source>
        <strain evidence="1 2">DSM 6191</strain>
    </source>
</reference>
<proteinExistence type="predicted"/>
<dbReference type="RefSeq" id="WP_073022645.1">
    <property type="nucleotide sequence ID" value="NZ_FQXU01000020.1"/>
</dbReference>
<evidence type="ECO:0000313" key="2">
    <source>
        <dbReference type="Proteomes" id="UP000184241"/>
    </source>
</evidence>
<organism evidence="1 2">
    <name type="scientific">Clostridium intestinale DSM 6191</name>
    <dbReference type="NCBI Taxonomy" id="1121320"/>
    <lineage>
        <taxon>Bacteria</taxon>
        <taxon>Bacillati</taxon>
        <taxon>Bacillota</taxon>
        <taxon>Clostridia</taxon>
        <taxon>Eubacteriales</taxon>
        <taxon>Clostridiaceae</taxon>
        <taxon>Clostridium</taxon>
    </lineage>
</organism>
<sequence length="60" mass="6708">MKEIKGLLQVKKIIALLLTIVFCILSIKQKVSSQEFLTVFSLVIAFYFGQSTARQSSKNG</sequence>
<evidence type="ECO:0008006" key="3">
    <source>
        <dbReference type="Google" id="ProtNLM"/>
    </source>
</evidence>